<sequence>MRAKINKGIFCLTELGYCFFHNGKHLLKIPKKKFIEALESEEKSLILVERYPVFFSMSEAKEARSAYERSILEFTEQ</sequence>
<dbReference type="EMBL" id="CABVJE010000003">
    <property type="protein sequence ID" value="VVP83355.1"/>
    <property type="molecule type" value="Genomic_DNA"/>
</dbReference>
<protein>
    <submittedName>
        <fullName evidence="1">Uncharacterized protein</fullName>
    </submittedName>
</protein>
<dbReference type="AlphaFoldDB" id="A0A5E7SBF9"/>
<accession>A0A5E7SBF9</accession>
<evidence type="ECO:0000313" key="2">
    <source>
        <dbReference type="Proteomes" id="UP000327191"/>
    </source>
</evidence>
<dbReference type="Proteomes" id="UP000327191">
    <property type="component" value="Unassembled WGS sequence"/>
</dbReference>
<name>A0A5E7SBF9_PSEFL</name>
<proteinExistence type="predicted"/>
<evidence type="ECO:0000313" key="1">
    <source>
        <dbReference type="EMBL" id="VVP83355.1"/>
    </source>
</evidence>
<reference evidence="1 2" key="1">
    <citation type="submission" date="2019-09" db="EMBL/GenBank/DDBJ databases">
        <authorList>
            <person name="Chandra G."/>
            <person name="Truman W A."/>
        </authorList>
    </citation>
    <scope>NUCLEOTIDE SEQUENCE [LARGE SCALE GENOMIC DNA]</scope>
    <source>
        <strain evidence="1">PS938</strain>
    </source>
</reference>
<organism evidence="1 2">
    <name type="scientific">Pseudomonas fluorescens</name>
    <dbReference type="NCBI Taxonomy" id="294"/>
    <lineage>
        <taxon>Bacteria</taxon>
        <taxon>Pseudomonadati</taxon>
        <taxon>Pseudomonadota</taxon>
        <taxon>Gammaproteobacteria</taxon>
        <taxon>Pseudomonadales</taxon>
        <taxon>Pseudomonadaceae</taxon>
        <taxon>Pseudomonas</taxon>
    </lineage>
</organism>
<gene>
    <name evidence="1" type="ORF">PS938_00897</name>
</gene>